<evidence type="ECO:0000256" key="1">
    <source>
        <dbReference type="SAM" id="MobiDB-lite"/>
    </source>
</evidence>
<name>A0ABU4RMH8_9HYPH</name>
<dbReference type="EMBL" id="JAXAFJ010000004">
    <property type="protein sequence ID" value="MDX6806030.1"/>
    <property type="molecule type" value="Genomic_DNA"/>
</dbReference>
<reference evidence="3 4" key="1">
    <citation type="submission" date="2023-11" db="EMBL/GenBank/DDBJ databases">
        <authorList>
            <person name="Bao R."/>
        </authorList>
    </citation>
    <scope>NUCLEOTIDE SEQUENCE [LARGE SCALE GENOMIC DNA]</scope>
    <source>
        <strain evidence="3 4">PJ23</strain>
    </source>
</reference>
<evidence type="ECO:0000313" key="4">
    <source>
        <dbReference type="Proteomes" id="UP001274321"/>
    </source>
</evidence>
<organism evidence="3 4">
    <name type="scientific">Terrihabitans rhizophilus</name>
    <dbReference type="NCBI Taxonomy" id="3092662"/>
    <lineage>
        <taxon>Bacteria</taxon>
        <taxon>Pseudomonadati</taxon>
        <taxon>Pseudomonadota</taxon>
        <taxon>Alphaproteobacteria</taxon>
        <taxon>Hyphomicrobiales</taxon>
        <taxon>Terrihabitans</taxon>
    </lineage>
</organism>
<feature type="region of interest" description="Disordered" evidence="1">
    <location>
        <begin position="14"/>
        <end position="60"/>
    </location>
</feature>
<comment type="caution">
    <text evidence="3">The sequence shown here is derived from an EMBL/GenBank/DDBJ whole genome shotgun (WGS) entry which is preliminary data.</text>
</comment>
<dbReference type="Proteomes" id="UP001274321">
    <property type="component" value="Unassembled WGS sequence"/>
</dbReference>
<proteinExistence type="predicted"/>
<dbReference type="Pfam" id="PF16998">
    <property type="entry name" value="17kDa_Anti_2"/>
    <property type="match status" value="1"/>
</dbReference>
<evidence type="ECO:0000313" key="3">
    <source>
        <dbReference type="EMBL" id="MDX6806030.1"/>
    </source>
</evidence>
<dbReference type="InterPro" id="IPR032635">
    <property type="entry name" value="Anti_2"/>
</dbReference>
<protein>
    <submittedName>
        <fullName evidence="3">RT0821/Lpp0805 family surface protein</fullName>
    </submittedName>
</protein>
<evidence type="ECO:0000259" key="2">
    <source>
        <dbReference type="Pfam" id="PF16998"/>
    </source>
</evidence>
<feature type="domain" description="Surface antigen" evidence="2">
    <location>
        <begin position="60"/>
        <end position="141"/>
    </location>
</feature>
<accession>A0ABU4RMH8</accession>
<gene>
    <name evidence="3" type="ORF">SCD90_08135</name>
</gene>
<sequence length="148" mass="14626">MCGALGACSMPMGALTSDARGGKKPPETTGSVGLGRSAAVSQAALPPPAGATGSSGPISQADWGYARGALGLALTSTQTGAPVPWANPDTGTHGNFAPAAPAVTASGQTCRDFVATRMENGQEVRLGGRACLNANGQWDIAPTTRTTS</sequence>
<feature type="compositionally biased region" description="Low complexity" evidence="1">
    <location>
        <begin position="50"/>
        <end position="59"/>
    </location>
</feature>
<keyword evidence="4" id="KW-1185">Reference proteome</keyword>